<dbReference type="InterPro" id="IPR013096">
    <property type="entry name" value="Cupin_2"/>
</dbReference>
<organism evidence="5 6">
    <name type="scientific">Alkalihalobacillus trypoxylicola</name>
    <dbReference type="NCBI Taxonomy" id="519424"/>
    <lineage>
        <taxon>Bacteria</taxon>
        <taxon>Bacillati</taxon>
        <taxon>Bacillota</taxon>
        <taxon>Bacilli</taxon>
        <taxon>Bacillales</taxon>
        <taxon>Bacillaceae</taxon>
        <taxon>Alkalihalobacillus</taxon>
    </lineage>
</organism>
<keyword evidence="2" id="KW-0238">DNA-binding</keyword>
<dbReference type="Pfam" id="PF07883">
    <property type="entry name" value="Cupin_2"/>
    <property type="match status" value="1"/>
</dbReference>
<dbReference type="InterPro" id="IPR018060">
    <property type="entry name" value="HTH_AraC"/>
</dbReference>
<dbReference type="STRING" id="519424.AZF04_05145"/>
<dbReference type="SUPFAM" id="SSF51182">
    <property type="entry name" value="RmlC-like cupins"/>
    <property type="match status" value="1"/>
</dbReference>
<dbReference type="GO" id="GO:0043565">
    <property type="term" value="F:sequence-specific DNA binding"/>
    <property type="evidence" value="ECO:0007669"/>
    <property type="project" value="InterPro"/>
</dbReference>
<dbReference type="GO" id="GO:0003700">
    <property type="term" value="F:DNA-binding transcription factor activity"/>
    <property type="evidence" value="ECO:0007669"/>
    <property type="project" value="InterPro"/>
</dbReference>
<dbReference type="PROSITE" id="PS01124">
    <property type="entry name" value="HTH_ARAC_FAMILY_2"/>
    <property type="match status" value="1"/>
</dbReference>
<evidence type="ECO:0000313" key="6">
    <source>
        <dbReference type="Proteomes" id="UP000075806"/>
    </source>
</evidence>
<evidence type="ECO:0000313" key="5">
    <source>
        <dbReference type="EMBL" id="KYG32153.1"/>
    </source>
</evidence>
<evidence type="ECO:0000259" key="4">
    <source>
        <dbReference type="PROSITE" id="PS01124"/>
    </source>
</evidence>
<reference evidence="5" key="1">
    <citation type="submission" date="2016-02" db="EMBL/GenBank/DDBJ databases">
        <title>Genome sequence of Bacillus trypoxylicola KCTC 13244(T).</title>
        <authorList>
            <person name="Jeong H."/>
            <person name="Park S.-H."/>
            <person name="Choi S.-K."/>
        </authorList>
    </citation>
    <scope>NUCLEOTIDE SEQUENCE [LARGE SCALE GENOMIC DNA]</scope>
    <source>
        <strain evidence="5">KCTC 13244</strain>
    </source>
</reference>
<dbReference type="Proteomes" id="UP000075806">
    <property type="component" value="Unassembled WGS sequence"/>
</dbReference>
<dbReference type="OrthoDB" id="9778008at2"/>
<dbReference type="PANTHER" id="PTHR43280:SF28">
    <property type="entry name" value="HTH-TYPE TRANSCRIPTIONAL ACTIVATOR RHAS"/>
    <property type="match status" value="1"/>
</dbReference>
<dbReference type="Gene3D" id="1.10.10.60">
    <property type="entry name" value="Homeodomain-like"/>
    <property type="match status" value="2"/>
</dbReference>
<keyword evidence="6" id="KW-1185">Reference proteome</keyword>
<dbReference type="RefSeq" id="WP_061948467.1">
    <property type="nucleotide sequence ID" value="NZ_LTAO01000012.1"/>
</dbReference>
<keyword evidence="1" id="KW-0805">Transcription regulation</keyword>
<dbReference type="SMART" id="SM00342">
    <property type="entry name" value="HTH_ARAC"/>
    <property type="match status" value="1"/>
</dbReference>
<gene>
    <name evidence="5" type="ORF">AZF04_05145</name>
</gene>
<dbReference type="Gene3D" id="2.60.120.10">
    <property type="entry name" value="Jelly Rolls"/>
    <property type="match status" value="1"/>
</dbReference>
<dbReference type="InterPro" id="IPR014710">
    <property type="entry name" value="RmlC-like_jellyroll"/>
</dbReference>
<dbReference type="InterPro" id="IPR009057">
    <property type="entry name" value="Homeodomain-like_sf"/>
</dbReference>
<evidence type="ECO:0000256" key="2">
    <source>
        <dbReference type="ARBA" id="ARBA00023125"/>
    </source>
</evidence>
<dbReference type="PANTHER" id="PTHR43280">
    <property type="entry name" value="ARAC-FAMILY TRANSCRIPTIONAL REGULATOR"/>
    <property type="match status" value="1"/>
</dbReference>
<evidence type="ECO:0000256" key="1">
    <source>
        <dbReference type="ARBA" id="ARBA00023015"/>
    </source>
</evidence>
<comment type="caution">
    <text evidence="5">The sequence shown here is derived from an EMBL/GenBank/DDBJ whole genome shotgun (WGS) entry which is preliminary data.</text>
</comment>
<dbReference type="EMBL" id="LTAO01000012">
    <property type="protein sequence ID" value="KYG32153.1"/>
    <property type="molecule type" value="Genomic_DNA"/>
</dbReference>
<sequence>MKISKITKIIKDHNNREMLFHGSISFPIALYYDDIKKYDLEMIDYHWHNELEIVVMVEGEAEITVGSNSIILKVGEALLINSKVLHSMKSYNNTNAVFYTIVFHTDLLGGRDSAVFIKYLEPFINNKSLKSLPFDSKQDTQLFNFINQILHGFANSNELTITKLMFCLWECIYFKYNETHMIKNNEESKLDKRMKLLLNYVHENYPNKFSLEDLAKGAYMSVSECCKLFNSYIAMTPYQYLTYYRLNKAAEYLKSNNYSIGEITSLVGFSSNSYFSKKFKVQFGYTPMEVKKMKS</sequence>
<dbReference type="Pfam" id="PF12833">
    <property type="entry name" value="HTH_18"/>
    <property type="match status" value="1"/>
</dbReference>
<dbReference type="PRINTS" id="PR00032">
    <property type="entry name" value="HTHARAC"/>
</dbReference>
<dbReference type="InterPro" id="IPR011051">
    <property type="entry name" value="RmlC_Cupin_sf"/>
</dbReference>
<accession>A0A162EAH0</accession>
<dbReference type="AlphaFoldDB" id="A0A162EAH0"/>
<protein>
    <recommendedName>
        <fullName evidence="4">HTH araC/xylS-type domain-containing protein</fullName>
    </recommendedName>
</protein>
<evidence type="ECO:0000256" key="3">
    <source>
        <dbReference type="ARBA" id="ARBA00023163"/>
    </source>
</evidence>
<keyword evidence="3" id="KW-0804">Transcription</keyword>
<proteinExistence type="predicted"/>
<dbReference type="SUPFAM" id="SSF46689">
    <property type="entry name" value="Homeodomain-like"/>
    <property type="match status" value="2"/>
</dbReference>
<dbReference type="CDD" id="cd02208">
    <property type="entry name" value="cupin_RmlC-like"/>
    <property type="match status" value="1"/>
</dbReference>
<name>A0A162EAH0_9BACI</name>
<feature type="domain" description="HTH araC/xylS-type" evidence="4">
    <location>
        <begin position="195"/>
        <end position="293"/>
    </location>
</feature>
<dbReference type="InterPro" id="IPR020449">
    <property type="entry name" value="Tscrpt_reg_AraC-type_HTH"/>
</dbReference>